<gene>
    <name evidence="3" type="ORF">BDP27DRAFT_294725</name>
</gene>
<accession>A0A9P5U1D1</accession>
<feature type="region of interest" description="Disordered" evidence="1">
    <location>
        <begin position="23"/>
        <end position="63"/>
    </location>
</feature>
<keyword evidence="2" id="KW-0472">Membrane</keyword>
<feature type="compositionally biased region" description="Polar residues" evidence="1">
    <location>
        <begin position="52"/>
        <end position="63"/>
    </location>
</feature>
<feature type="compositionally biased region" description="Low complexity" evidence="1">
    <location>
        <begin position="108"/>
        <end position="147"/>
    </location>
</feature>
<feature type="transmembrane region" description="Helical" evidence="2">
    <location>
        <begin position="74"/>
        <end position="94"/>
    </location>
</feature>
<evidence type="ECO:0000313" key="3">
    <source>
        <dbReference type="EMBL" id="KAF9062342.1"/>
    </source>
</evidence>
<evidence type="ECO:0000256" key="2">
    <source>
        <dbReference type="SAM" id="Phobius"/>
    </source>
</evidence>
<feature type="region of interest" description="Disordered" evidence="1">
    <location>
        <begin position="107"/>
        <end position="147"/>
    </location>
</feature>
<keyword evidence="2" id="KW-1133">Transmembrane helix</keyword>
<comment type="caution">
    <text evidence="3">The sequence shown here is derived from an EMBL/GenBank/DDBJ whole genome shotgun (WGS) entry which is preliminary data.</text>
</comment>
<name>A0A9P5U1D1_9AGAR</name>
<sequence>MSSYDTQLLASAPEATREQLQEGYNPNLLQSGKKKDVDAELDSPNGKEGYPPSTSFAQASSSRRAVPWFRTTRGIIIIVVVALVIIAAVIGGAVGGTRHKHKNELTVANSTASASSTSSSTSSNSSLSMATQGTGPTSTNSSTTTTAAAGIRERSLLHRQTHSGEGGEGGLRRWFRMEFEALKLLKSHEWI</sequence>
<protein>
    <submittedName>
        <fullName evidence="3">Uncharacterized protein</fullName>
    </submittedName>
</protein>
<evidence type="ECO:0000313" key="4">
    <source>
        <dbReference type="Proteomes" id="UP000772434"/>
    </source>
</evidence>
<evidence type="ECO:0000256" key="1">
    <source>
        <dbReference type="SAM" id="MobiDB-lite"/>
    </source>
</evidence>
<dbReference type="Proteomes" id="UP000772434">
    <property type="component" value="Unassembled WGS sequence"/>
</dbReference>
<dbReference type="EMBL" id="JADNRY010000175">
    <property type="protein sequence ID" value="KAF9062342.1"/>
    <property type="molecule type" value="Genomic_DNA"/>
</dbReference>
<organism evidence="3 4">
    <name type="scientific">Rhodocollybia butyracea</name>
    <dbReference type="NCBI Taxonomy" id="206335"/>
    <lineage>
        <taxon>Eukaryota</taxon>
        <taxon>Fungi</taxon>
        <taxon>Dikarya</taxon>
        <taxon>Basidiomycota</taxon>
        <taxon>Agaricomycotina</taxon>
        <taxon>Agaricomycetes</taxon>
        <taxon>Agaricomycetidae</taxon>
        <taxon>Agaricales</taxon>
        <taxon>Marasmiineae</taxon>
        <taxon>Omphalotaceae</taxon>
        <taxon>Rhodocollybia</taxon>
    </lineage>
</organism>
<keyword evidence="4" id="KW-1185">Reference proteome</keyword>
<dbReference type="AlphaFoldDB" id="A0A9P5U1D1"/>
<dbReference type="OrthoDB" id="3268868at2759"/>
<proteinExistence type="predicted"/>
<keyword evidence="2" id="KW-0812">Transmembrane</keyword>
<reference evidence="3" key="1">
    <citation type="submission" date="2020-11" db="EMBL/GenBank/DDBJ databases">
        <authorList>
            <consortium name="DOE Joint Genome Institute"/>
            <person name="Ahrendt S."/>
            <person name="Riley R."/>
            <person name="Andreopoulos W."/>
            <person name="Labutti K."/>
            <person name="Pangilinan J."/>
            <person name="Ruiz-Duenas F.J."/>
            <person name="Barrasa J.M."/>
            <person name="Sanchez-Garcia M."/>
            <person name="Camarero S."/>
            <person name="Miyauchi S."/>
            <person name="Serrano A."/>
            <person name="Linde D."/>
            <person name="Babiker R."/>
            <person name="Drula E."/>
            <person name="Ayuso-Fernandez I."/>
            <person name="Pacheco R."/>
            <person name="Padilla G."/>
            <person name="Ferreira P."/>
            <person name="Barriuso J."/>
            <person name="Kellner H."/>
            <person name="Castanera R."/>
            <person name="Alfaro M."/>
            <person name="Ramirez L."/>
            <person name="Pisabarro A.G."/>
            <person name="Kuo A."/>
            <person name="Tritt A."/>
            <person name="Lipzen A."/>
            <person name="He G."/>
            <person name="Yan M."/>
            <person name="Ng V."/>
            <person name="Cullen D."/>
            <person name="Martin F."/>
            <person name="Rosso M.-N."/>
            <person name="Henrissat B."/>
            <person name="Hibbett D."/>
            <person name="Martinez A.T."/>
            <person name="Grigoriev I.V."/>
        </authorList>
    </citation>
    <scope>NUCLEOTIDE SEQUENCE</scope>
    <source>
        <strain evidence="3">AH 40177</strain>
    </source>
</reference>